<keyword evidence="17" id="KW-1133">Transmembrane helix</keyword>
<dbReference type="FunFam" id="1.10.3810.10:FF:000001">
    <property type="entry name" value="Penicillin-binding protein 1A"/>
    <property type="match status" value="1"/>
</dbReference>
<keyword evidence="11" id="KW-0573">Peptidoglycan synthesis</keyword>
<keyword evidence="14" id="KW-0961">Cell wall biogenesis/degradation</keyword>
<dbReference type="NCBIfam" id="TIGR02074">
    <property type="entry name" value="PBP_1a_fam"/>
    <property type="match status" value="1"/>
</dbReference>
<evidence type="ECO:0000256" key="10">
    <source>
        <dbReference type="ARBA" id="ARBA00022960"/>
    </source>
</evidence>
<dbReference type="GO" id="GO:0030288">
    <property type="term" value="C:outer membrane-bounded periplasmic space"/>
    <property type="evidence" value="ECO:0007669"/>
    <property type="project" value="TreeGrafter"/>
</dbReference>
<protein>
    <submittedName>
        <fullName evidence="20">1A family penicillin-binding protein</fullName>
    </submittedName>
</protein>
<dbReference type="GO" id="GO:0006508">
    <property type="term" value="P:proteolysis"/>
    <property type="evidence" value="ECO:0007669"/>
    <property type="project" value="UniProtKB-KW"/>
</dbReference>
<keyword evidence="10" id="KW-0133">Cell shape</keyword>
<dbReference type="GO" id="GO:0008360">
    <property type="term" value="P:regulation of cell shape"/>
    <property type="evidence" value="ECO:0007669"/>
    <property type="project" value="UniProtKB-KW"/>
</dbReference>
<dbReference type="PANTHER" id="PTHR32282">
    <property type="entry name" value="BINDING PROTEIN TRANSPEPTIDASE, PUTATIVE-RELATED"/>
    <property type="match status" value="1"/>
</dbReference>
<evidence type="ECO:0000256" key="3">
    <source>
        <dbReference type="ARBA" id="ARBA00007739"/>
    </source>
</evidence>
<dbReference type="GO" id="GO:0008955">
    <property type="term" value="F:peptidoglycan glycosyltransferase activity"/>
    <property type="evidence" value="ECO:0007669"/>
    <property type="project" value="UniProtKB-EC"/>
</dbReference>
<reference evidence="20 21" key="1">
    <citation type="submission" date="2019-03" db="EMBL/GenBank/DDBJ databases">
        <title>Genomic Encyclopedia of Type Strains, Phase IV (KMG-IV): sequencing the most valuable type-strain genomes for metagenomic binning, comparative biology and taxonomic classification.</title>
        <authorList>
            <person name="Goeker M."/>
        </authorList>
    </citation>
    <scope>NUCLEOTIDE SEQUENCE [LARGE SCALE GENOMIC DNA]</scope>
    <source>
        <strain evidence="20 21">DSM 29487</strain>
    </source>
</reference>
<dbReference type="InterPro" id="IPR001460">
    <property type="entry name" value="PCN-bd_Tpept"/>
</dbReference>
<dbReference type="GeneID" id="98915959"/>
<evidence type="ECO:0000256" key="11">
    <source>
        <dbReference type="ARBA" id="ARBA00022984"/>
    </source>
</evidence>
<keyword evidence="6" id="KW-0645">Protease</keyword>
<comment type="subcellular location">
    <subcellularLocation>
        <location evidence="1">Cell membrane</location>
    </subcellularLocation>
</comment>
<dbReference type="InterPro" id="IPR001264">
    <property type="entry name" value="Glyco_trans_51"/>
</dbReference>
<organism evidence="20 21">
    <name type="scientific">Longibaculum muris</name>
    <dbReference type="NCBI Taxonomy" id="1796628"/>
    <lineage>
        <taxon>Bacteria</taxon>
        <taxon>Bacillati</taxon>
        <taxon>Bacillota</taxon>
        <taxon>Erysipelotrichia</taxon>
        <taxon>Erysipelotrichales</taxon>
        <taxon>Coprobacillaceae</taxon>
        <taxon>Longibaculum</taxon>
    </lineage>
</organism>
<evidence type="ECO:0000256" key="2">
    <source>
        <dbReference type="ARBA" id="ARBA00007090"/>
    </source>
</evidence>
<feature type="domain" description="Penicillin-binding protein transpeptidase" evidence="18">
    <location>
        <begin position="312"/>
        <end position="565"/>
    </location>
</feature>
<feature type="domain" description="Glycosyl transferase family 51" evidence="19">
    <location>
        <begin position="52"/>
        <end position="220"/>
    </location>
</feature>
<evidence type="ECO:0000256" key="14">
    <source>
        <dbReference type="ARBA" id="ARBA00023316"/>
    </source>
</evidence>
<evidence type="ECO:0000256" key="6">
    <source>
        <dbReference type="ARBA" id="ARBA00022670"/>
    </source>
</evidence>
<name>A0A4R3YYH2_9FIRM</name>
<dbReference type="SUPFAM" id="SSF56601">
    <property type="entry name" value="beta-lactamase/transpeptidase-like"/>
    <property type="match status" value="1"/>
</dbReference>
<evidence type="ECO:0000256" key="16">
    <source>
        <dbReference type="ARBA" id="ARBA00049902"/>
    </source>
</evidence>
<evidence type="ECO:0000256" key="7">
    <source>
        <dbReference type="ARBA" id="ARBA00022676"/>
    </source>
</evidence>
<keyword evidence="13" id="KW-0511">Multifunctional enzyme</keyword>
<keyword evidence="8" id="KW-0808">Transferase</keyword>
<dbReference type="GO" id="GO:0009252">
    <property type="term" value="P:peptidoglycan biosynthetic process"/>
    <property type="evidence" value="ECO:0007669"/>
    <property type="project" value="UniProtKB-KW"/>
</dbReference>
<evidence type="ECO:0000259" key="18">
    <source>
        <dbReference type="Pfam" id="PF00905"/>
    </source>
</evidence>
<dbReference type="EMBL" id="SMCQ01000016">
    <property type="protein sequence ID" value="TCV96544.1"/>
    <property type="molecule type" value="Genomic_DNA"/>
</dbReference>
<dbReference type="GO" id="GO:0005886">
    <property type="term" value="C:plasma membrane"/>
    <property type="evidence" value="ECO:0007669"/>
    <property type="project" value="UniProtKB-SubCell"/>
</dbReference>
<dbReference type="InterPro" id="IPR050396">
    <property type="entry name" value="Glycosyltr_51/Transpeptidase"/>
</dbReference>
<proteinExistence type="inferred from homology"/>
<keyword evidence="4" id="KW-1003">Cell membrane</keyword>
<evidence type="ECO:0000256" key="12">
    <source>
        <dbReference type="ARBA" id="ARBA00023136"/>
    </source>
</evidence>
<dbReference type="InterPro" id="IPR023346">
    <property type="entry name" value="Lysozyme-like_dom_sf"/>
</dbReference>
<evidence type="ECO:0000256" key="15">
    <source>
        <dbReference type="ARBA" id="ARBA00034000"/>
    </source>
</evidence>
<dbReference type="Gene3D" id="3.40.710.10">
    <property type="entry name" value="DD-peptidase/beta-lactamase superfamily"/>
    <property type="match status" value="1"/>
</dbReference>
<dbReference type="InterPro" id="IPR012338">
    <property type="entry name" value="Beta-lactam/transpept-like"/>
</dbReference>
<dbReference type="GO" id="GO:0009002">
    <property type="term" value="F:serine-type D-Ala-D-Ala carboxypeptidase activity"/>
    <property type="evidence" value="ECO:0007669"/>
    <property type="project" value="UniProtKB-EC"/>
</dbReference>
<evidence type="ECO:0000259" key="19">
    <source>
        <dbReference type="Pfam" id="PF00912"/>
    </source>
</evidence>
<dbReference type="RefSeq" id="WP_066448047.1">
    <property type="nucleotide sequence ID" value="NZ_JANKBF010000009.1"/>
</dbReference>
<keyword evidence="9" id="KW-0378">Hydrolase</keyword>
<dbReference type="InterPro" id="IPR036950">
    <property type="entry name" value="PBP_transglycosylase"/>
</dbReference>
<keyword evidence="5" id="KW-0121">Carboxypeptidase</keyword>
<dbReference type="PANTHER" id="PTHR32282:SF11">
    <property type="entry name" value="PENICILLIN-BINDING PROTEIN 1B"/>
    <property type="match status" value="1"/>
</dbReference>
<evidence type="ECO:0000313" key="21">
    <source>
        <dbReference type="Proteomes" id="UP000295515"/>
    </source>
</evidence>
<comment type="caution">
    <text evidence="20">The sequence shown here is derived from an EMBL/GenBank/DDBJ whole genome shotgun (WGS) entry which is preliminary data.</text>
</comment>
<accession>A0A4R3YYH2</accession>
<dbReference type="Gene3D" id="1.10.3810.10">
    <property type="entry name" value="Biosynthetic peptidoglycan transglycosylase-like"/>
    <property type="match status" value="1"/>
</dbReference>
<evidence type="ECO:0000256" key="13">
    <source>
        <dbReference type="ARBA" id="ARBA00023268"/>
    </source>
</evidence>
<dbReference type="Pfam" id="PF00912">
    <property type="entry name" value="Transgly"/>
    <property type="match status" value="1"/>
</dbReference>
<dbReference type="GO" id="GO:0008658">
    <property type="term" value="F:penicillin binding"/>
    <property type="evidence" value="ECO:0007669"/>
    <property type="project" value="InterPro"/>
</dbReference>
<keyword evidence="7" id="KW-0328">Glycosyltransferase</keyword>
<evidence type="ECO:0000256" key="17">
    <source>
        <dbReference type="SAM" id="Phobius"/>
    </source>
</evidence>
<dbReference type="GO" id="GO:0071555">
    <property type="term" value="P:cell wall organization"/>
    <property type="evidence" value="ECO:0007669"/>
    <property type="project" value="UniProtKB-KW"/>
</dbReference>
<sequence length="622" mass="71207">MKIFIKWIRRIVIAFFVFMIIVYTTSYMMPAPILGQGHYIKLYDNQNQLYYQSNQQSNDVTLKDVSNDFIKSIVAIEDHRFYQHRGFDPVGIMRAIKANLLESKKAEGASTISQQYARLMFLTNDKTWSRKINEAFLTTRLEAHYNKNTILEGYINTVYFGHGIYGIKNAARYYFNKHPKDLDLNESTLLAGVVNGPEYFSPFKNMKRAKARQKIVLDRLVEEKYITQQVASKTLQTPFQLNQDRSSSLINAYPYFKDTVIQELKDLGFYSEDYINQGLNVQTTLNRSVQDELNQTVSQLMKDRDELEVSSLIVDNHQSGVLAMIGGKDYETSQFNRATHAARQIGSTMKPLLYYVALENGFSPTTKFKSEPTTFKLDNGKTYSPTNFNKKYAYKDITLAQAIAVSDNIYAVKTHIFLGEQALVNALSKFGFTHISPHPSLALGTLNTNIYELSKMYTTFANEGIYNDVHTISKITNNNGDILYEYKPTNKELLNKESCLILNQLLTAPFDKRYSTYASATMANYPTKTKFAVKTGSTSFDSLCAGYNPNYTILSWTGYDDNREMNMASDSKIPKVIFQTMANSLQKEDVWYKPTKKLQQIPINPISGDYLENGIIYWFKNS</sequence>
<keyword evidence="17" id="KW-0812">Transmembrane</keyword>
<evidence type="ECO:0000256" key="5">
    <source>
        <dbReference type="ARBA" id="ARBA00022645"/>
    </source>
</evidence>
<gene>
    <name evidence="20" type="ORF">EDD60_11640</name>
</gene>
<evidence type="ECO:0000313" key="20">
    <source>
        <dbReference type="EMBL" id="TCV96544.1"/>
    </source>
</evidence>
<comment type="catalytic activity">
    <reaction evidence="16">
        <text>[GlcNAc-(1-&gt;4)-Mur2Ac(oyl-L-Ala-gamma-D-Glu-L-Lys-D-Ala-D-Ala)](n)-di-trans,octa-cis-undecaprenyl diphosphate + beta-D-GlcNAc-(1-&gt;4)-Mur2Ac(oyl-L-Ala-gamma-D-Glu-L-Lys-D-Ala-D-Ala)-di-trans,octa-cis-undecaprenyl diphosphate = [GlcNAc-(1-&gt;4)-Mur2Ac(oyl-L-Ala-gamma-D-Glu-L-Lys-D-Ala-D-Ala)](n+1)-di-trans,octa-cis-undecaprenyl diphosphate + di-trans,octa-cis-undecaprenyl diphosphate + H(+)</text>
        <dbReference type="Rhea" id="RHEA:23708"/>
        <dbReference type="Rhea" id="RHEA-COMP:9602"/>
        <dbReference type="Rhea" id="RHEA-COMP:9603"/>
        <dbReference type="ChEBI" id="CHEBI:15378"/>
        <dbReference type="ChEBI" id="CHEBI:58405"/>
        <dbReference type="ChEBI" id="CHEBI:60033"/>
        <dbReference type="ChEBI" id="CHEBI:78435"/>
        <dbReference type="EC" id="2.4.99.28"/>
    </reaction>
</comment>
<evidence type="ECO:0000256" key="9">
    <source>
        <dbReference type="ARBA" id="ARBA00022801"/>
    </source>
</evidence>
<dbReference type="SUPFAM" id="SSF53955">
    <property type="entry name" value="Lysozyme-like"/>
    <property type="match status" value="1"/>
</dbReference>
<dbReference type="Proteomes" id="UP000295515">
    <property type="component" value="Unassembled WGS sequence"/>
</dbReference>
<evidence type="ECO:0000256" key="4">
    <source>
        <dbReference type="ARBA" id="ARBA00022475"/>
    </source>
</evidence>
<comment type="catalytic activity">
    <reaction evidence="15">
        <text>Preferential cleavage: (Ac)2-L-Lys-D-Ala-|-D-Ala. Also transpeptidation of peptidyl-alanyl moieties that are N-acyl substituents of D-alanine.</text>
        <dbReference type="EC" id="3.4.16.4"/>
    </reaction>
</comment>
<comment type="similarity">
    <text evidence="3">In the N-terminal section; belongs to the glycosyltransferase 51 family.</text>
</comment>
<feature type="transmembrane region" description="Helical" evidence="17">
    <location>
        <begin position="7"/>
        <end position="29"/>
    </location>
</feature>
<dbReference type="Pfam" id="PF00905">
    <property type="entry name" value="Transpeptidase"/>
    <property type="match status" value="1"/>
</dbReference>
<dbReference type="AlphaFoldDB" id="A0A4R3YYH2"/>
<comment type="similarity">
    <text evidence="2">In the C-terminal section; belongs to the transpeptidase family.</text>
</comment>
<keyword evidence="12 17" id="KW-0472">Membrane</keyword>
<evidence type="ECO:0000256" key="1">
    <source>
        <dbReference type="ARBA" id="ARBA00004236"/>
    </source>
</evidence>
<keyword evidence="21" id="KW-1185">Reference proteome</keyword>
<evidence type="ECO:0000256" key="8">
    <source>
        <dbReference type="ARBA" id="ARBA00022679"/>
    </source>
</evidence>